<proteinExistence type="predicted"/>
<protein>
    <recommendedName>
        <fullName evidence="2">Helix-turn-helix domain-containing protein</fullName>
    </recommendedName>
</protein>
<geneLocation type="plasmid" evidence="1">
    <name>pGZAF1_VIM</name>
</geneLocation>
<dbReference type="Gene3D" id="1.10.10.10">
    <property type="entry name" value="Winged helix-like DNA-binding domain superfamily/Winged helix DNA-binding domain"/>
    <property type="match status" value="1"/>
</dbReference>
<keyword evidence="1" id="KW-0614">Plasmid</keyword>
<dbReference type="EMBL" id="KY623659">
    <property type="protein sequence ID" value="ASD48464.1"/>
    <property type="molecule type" value="Genomic_DNA"/>
</dbReference>
<evidence type="ECO:0000313" key="1">
    <source>
        <dbReference type="EMBL" id="ASD48464.1"/>
    </source>
</evidence>
<dbReference type="InterPro" id="IPR036388">
    <property type="entry name" value="WH-like_DNA-bd_sf"/>
</dbReference>
<sequence>MISSTSLSRYTKIPDPSLKRHIQQLRRGYFVDIIYVRMSQTEAGIHGGYEIRDWGIIDKDELLRRYGHMVPDKIEDPPAIWPSAPAKSKRKSALKSIATDKVTKTVPAAKKAAAKRAAAKKAIPVK</sequence>
<name>A0A1Z3MKX9_ALCFA</name>
<dbReference type="AlphaFoldDB" id="A0A1Z3MKX9"/>
<evidence type="ECO:0008006" key="2">
    <source>
        <dbReference type="Google" id="ProtNLM"/>
    </source>
</evidence>
<organism evidence="1">
    <name type="scientific">Alcaligenes faecalis</name>
    <dbReference type="NCBI Taxonomy" id="511"/>
    <lineage>
        <taxon>Bacteria</taxon>
        <taxon>Pseudomonadati</taxon>
        <taxon>Pseudomonadota</taxon>
        <taxon>Betaproteobacteria</taxon>
        <taxon>Burkholderiales</taxon>
        <taxon>Alcaligenaceae</taxon>
        <taxon>Alcaligenes</taxon>
    </lineage>
</organism>
<accession>A0A1Z3MKX9</accession>
<reference evidence="1" key="1">
    <citation type="submission" date="2017-02" db="EMBL/GenBank/DDBJ databases">
        <title>Emergence of VIM metallo-beta-lactamase producing Alcaligenes faecalis in GAZA, Palestine.</title>
        <authorList>
            <person name="Al Laham N."/>
            <person name="Chavda K."/>
            <person name="Cienfuegos V."/>
            <person name="Kreiswirth B."/>
            <person name="Chen L."/>
        </authorList>
    </citation>
    <scope>NUCLEOTIDE SEQUENCE</scope>
    <source>
        <strain evidence="1">GZAF1</strain>
        <plasmid evidence="1">pGZAF1_VIM</plasmid>
    </source>
</reference>